<dbReference type="PANTHER" id="PTHR34001">
    <property type="entry name" value="BLL7405 PROTEIN"/>
    <property type="match status" value="1"/>
</dbReference>
<dbReference type="GO" id="GO:0009279">
    <property type="term" value="C:cell outer membrane"/>
    <property type="evidence" value="ECO:0007669"/>
    <property type="project" value="UniProtKB-SubCell"/>
</dbReference>
<dbReference type="Proteomes" id="UP000298781">
    <property type="component" value="Chromosome"/>
</dbReference>
<evidence type="ECO:0000256" key="4">
    <source>
        <dbReference type="ARBA" id="ARBA00023237"/>
    </source>
</evidence>
<dbReference type="KEGG" id="pstg:E8M01_02210"/>
<feature type="compositionally biased region" description="Basic residues" evidence="6">
    <location>
        <begin position="21"/>
        <end position="31"/>
    </location>
</feature>
<dbReference type="Pfam" id="PF13505">
    <property type="entry name" value="OMP_b-brl"/>
    <property type="match status" value="1"/>
</dbReference>
<evidence type="ECO:0000256" key="6">
    <source>
        <dbReference type="SAM" id="MobiDB-lite"/>
    </source>
</evidence>
<dbReference type="AlphaFoldDB" id="A0A4D7B4M9"/>
<feature type="domain" description="Outer membrane protein beta-barrel" evidence="7">
    <location>
        <begin position="99"/>
        <end position="319"/>
    </location>
</feature>
<evidence type="ECO:0000256" key="2">
    <source>
        <dbReference type="ARBA" id="ARBA00022729"/>
    </source>
</evidence>
<organism evidence="8 9">
    <name type="scientific">Phreatobacter stygius</name>
    <dbReference type="NCBI Taxonomy" id="1940610"/>
    <lineage>
        <taxon>Bacteria</taxon>
        <taxon>Pseudomonadati</taxon>
        <taxon>Pseudomonadota</taxon>
        <taxon>Alphaproteobacteria</taxon>
        <taxon>Hyphomicrobiales</taxon>
        <taxon>Phreatobacteraceae</taxon>
        <taxon>Phreatobacter</taxon>
    </lineage>
</organism>
<keyword evidence="2" id="KW-0732">Signal</keyword>
<evidence type="ECO:0000259" key="7">
    <source>
        <dbReference type="Pfam" id="PF13505"/>
    </source>
</evidence>
<evidence type="ECO:0000256" key="3">
    <source>
        <dbReference type="ARBA" id="ARBA00023136"/>
    </source>
</evidence>
<evidence type="ECO:0000256" key="1">
    <source>
        <dbReference type="ARBA" id="ARBA00004442"/>
    </source>
</evidence>
<feature type="compositionally biased region" description="Basic residues" evidence="6">
    <location>
        <begin position="1"/>
        <end position="11"/>
    </location>
</feature>
<dbReference type="OrthoDB" id="9815357at2"/>
<feature type="region of interest" description="Disordered" evidence="6">
    <location>
        <begin position="1"/>
        <end position="48"/>
    </location>
</feature>
<comment type="similarity">
    <text evidence="5">Belongs to the Omp25/RopB family.</text>
</comment>
<dbReference type="SUPFAM" id="SSF56925">
    <property type="entry name" value="OMPA-like"/>
    <property type="match status" value="1"/>
</dbReference>
<dbReference type="Gene3D" id="2.40.160.20">
    <property type="match status" value="1"/>
</dbReference>
<dbReference type="PANTHER" id="PTHR34001:SF3">
    <property type="entry name" value="BLL7405 PROTEIN"/>
    <property type="match status" value="1"/>
</dbReference>
<accession>A0A4D7B4M9</accession>
<keyword evidence="9" id="KW-1185">Reference proteome</keyword>
<comment type="subcellular location">
    <subcellularLocation>
        <location evidence="1">Cell outer membrane</location>
    </subcellularLocation>
</comment>
<keyword evidence="4" id="KW-0998">Cell outer membrane</keyword>
<evidence type="ECO:0000313" key="8">
    <source>
        <dbReference type="EMBL" id="QCI63152.1"/>
    </source>
</evidence>
<dbReference type="InterPro" id="IPR051692">
    <property type="entry name" value="OMP-like"/>
</dbReference>
<protein>
    <submittedName>
        <fullName evidence="8">Porin family protein</fullName>
    </submittedName>
</protein>
<evidence type="ECO:0000313" key="9">
    <source>
        <dbReference type="Proteomes" id="UP000298781"/>
    </source>
</evidence>
<gene>
    <name evidence="8" type="ORF">E8M01_02210</name>
</gene>
<dbReference type="EMBL" id="CP039690">
    <property type="protein sequence ID" value="QCI63152.1"/>
    <property type="molecule type" value="Genomic_DNA"/>
</dbReference>
<evidence type="ECO:0000256" key="5">
    <source>
        <dbReference type="ARBA" id="ARBA00038306"/>
    </source>
</evidence>
<keyword evidence="3" id="KW-0472">Membrane</keyword>
<proteinExistence type="inferred from homology"/>
<name>A0A4D7B4M9_9HYPH</name>
<dbReference type="InterPro" id="IPR027385">
    <property type="entry name" value="Beta-barrel_OMP"/>
</dbReference>
<sequence length="320" mass="34610">MTKWRGRRPSHQRLAPGVAGPKHRAISRCHRSSPETISTSESTGPLRPPEILRYRSRIATLAIIRLPANHAPLYKRAQEEMGRGACMRMGKRLLGVTTLVAAMASPLAATAEPLSWTGPWVGVTAGVRRDVGATGSRLIYVDPLLSGHQHQNQSAVTGGTLGFSAGYDVQFGSFVGGPIAGIDFSRSRLAGNIPYFGARAGFLATDRILLFVTGGIQSMQNAPDTAIWYQVAPFWNDLFRHDFGAKAGRLWGAFVGAGAEYRLAGNWSVTADYSYAQTRGHFNDLVSLPVPAPAVAPLVRVNLNTTVSTHTFRIGVKYRL</sequence>
<feature type="compositionally biased region" description="Low complexity" evidence="6">
    <location>
        <begin position="34"/>
        <end position="43"/>
    </location>
</feature>
<dbReference type="InterPro" id="IPR011250">
    <property type="entry name" value="OMP/PagP_B-barrel"/>
</dbReference>
<reference evidence="8 9" key="1">
    <citation type="submission" date="2019-04" db="EMBL/GenBank/DDBJ databases">
        <title>Phreatobacter aquaticus sp. nov.</title>
        <authorList>
            <person name="Choi A."/>
        </authorList>
    </citation>
    <scope>NUCLEOTIDE SEQUENCE [LARGE SCALE GENOMIC DNA]</scope>
    <source>
        <strain evidence="8 9">KCTC 52518</strain>
    </source>
</reference>